<dbReference type="AlphaFoldDB" id="A0A1I2PG35"/>
<feature type="signal peptide" evidence="1">
    <location>
        <begin position="1"/>
        <end position="25"/>
    </location>
</feature>
<feature type="chain" id="PRO_5011750328" description="Lipoprotein" evidence="1">
    <location>
        <begin position="26"/>
        <end position="166"/>
    </location>
</feature>
<evidence type="ECO:0000256" key="1">
    <source>
        <dbReference type="SAM" id="SignalP"/>
    </source>
</evidence>
<keyword evidence="3" id="KW-1185">Reference proteome</keyword>
<accession>A0A1I2PG35</accession>
<proteinExistence type="predicted"/>
<dbReference type="EMBL" id="FOOG01000025">
    <property type="protein sequence ID" value="SFG14500.1"/>
    <property type="molecule type" value="Genomic_DNA"/>
</dbReference>
<dbReference type="RefSeq" id="WP_089752462.1">
    <property type="nucleotide sequence ID" value="NZ_FOOG01000025.1"/>
</dbReference>
<evidence type="ECO:0008006" key="4">
    <source>
        <dbReference type="Google" id="ProtNLM"/>
    </source>
</evidence>
<organism evidence="2 3">
    <name type="scientific">Halobacillus alkaliphilus</name>
    <dbReference type="NCBI Taxonomy" id="396056"/>
    <lineage>
        <taxon>Bacteria</taxon>
        <taxon>Bacillati</taxon>
        <taxon>Bacillota</taxon>
        <taxon>Bacilli</taxon>
        <taxon>Bacillales</taxon>
        <taxon>Bacillaceae</taxon>
        <taxon>Halobacillus</taxon>
    </lineage>
</organism>
<dbReference type="Proteomes" id="UP000198897">
    <property type="component" value="Unassembled WGS sequence"/>
</dbReference>
<sequence>MRRCLLITAAFFSFVLMTGCSNAEALDITDKSKIVLIPDGDGGEALTISTFIKNNSDQTSEPFYIEFEILNNQLQSKLKESKLIVGENYSGDPPGEVYKVKSHTTLQAGSTLRINGKIEEAALKKIITQNNAVKVNLLSKNNNLIKSSYINGFAKDLTTDGIDDSK</sequence>
<dbReference type="OrthoDB" id="9864886at2"/>
<keyword evidence="1" id="KW-0732">Signal</keyword>
<dbReference type="PROSITE" id="PS51257">
    <property type="entry name" value="PROKAR_LIPOPROTEIN"/>
    <property type="match status" value="1"/>
</dbReference>
<name>A0A1I2PG35_9BACI</name>
<evidence type="ECO:0000313" key="3">
    <source>
        <dbReference type="Proteomes" id="UP000198897"/>
    </source>
</evidence>
<evidence type="ECO:0000313" key="2">
    <source>
        <dbReference type="EMBL" id="SFG14500.1"/>
    </source>
</evidence>
<gene>
    <name evidence="2" type="ORF">SAMN05216353_1251</name>
</gene>
<protein>
    <recommendedName>
        <fullName evidence="4">Lipoprotein</fullName>
    </recommendedName>
</protein>
<reference evidence="3" key="1">
    <citation type="submission" date="2016-10" db="EMBL/GenBank/DDBJ databases">
        <authorList>
            <person name="Varghese N."/>
            <person name="Submissions S."/>
        </authorList>
    </citation>
    <scope>NUCLEOTIDE SEQUENCE [LARGE SCALE GENOMIC DNA]</scope>
    <source>
        <strain evidence="3">FP5</strain>
    </source>
</reference>